<sequence>MFPTTKVTTTTMYLSRYPPSFHSHFLSFFFFFFACLAYLITFIGATEAIPL</sequence>
<dbReference type="EMBL" id="ML734995">
    <property type="protein sequence ID" value="KAB8203099.1"/>
    <property type="molecule type" value="Genomic_DNA"/>
</dbReference>
<organism evidence="2 3">
    <name type="scientific">Aspergillus parasiticus</name>
    <dbReference type="NCBI Taxonomy" id="5067"/>
    <lineage>
        <taxon>Eukaryota</taxon>
        <taxon>Fungi</taxon>
        <taxon>Dikarya</taxon>
        <taxon>Ascomycota</taxon>
        <taxon>Pezizomycotina</taxon>
        <taxon>Eurotiomycetes</taxon>
        <taxon>Eurotiomycetidae</taxon>
        <taxon>Eurotiales</taxon>
        <taxon>Aspergillaceae</taxon>
        <taxon>Aspergillus</taxon>
        <taxon>Aspergillus subgen. Circumdati</taxon>
    </lineage>
</organism>
<proteinExistence type="predicted"/>
<dbReference type="Proteomes" id="UP000326532">
    <property type="component" value="Unassembled WGS sequence"/>
</dbReference>
<keyword evidence="1" id="KW-0472">Membrane</keyword>
<keyword evidence="1" id="KW-1133">Transmembrane helix</keyword>
<evidence type="ECO:0000313" key="2">
    <source>
        <dbReference type="EMBL" id="KAB8203099.1"/>
    </source>
</evidence>
<gene>
    <name evidence="2" type="ORF">BDV34DRAFT_141887</name>
</gene>
<feature type="transmembrane region" description="Helical" evidence="1">
    <location>
        <begin position="25"/>
        <end position="45"/>
    </location>
</feature>
<protein>
    <submittedName>
        <fullName evidence="2">Uncharacterized protein</fullName>
    </submittedName>
</protein>
<name>A0A5N6DDK9_ASPPA</name>
<dbReference type="PROSITE" id="PS51257">
    <property type="entry name" value="PROKAR_LIPOPROTEIN"/>
    <property type="match status" value="1"/>
</dbReference>
<reference evidence="2 3" key="1">
    <citation type="submission" date="2019-04" db="EMBL/GenBank/DDBJ databases">
        <title>Fungal friends and foes A comparative genomics study of 23 Aspergillus species from section Flavi.</title>
        <authorList>
            <consortium name="DOE Joint Genome Institute"/>
            <person name="Kjaerbolling I."/>
            <person name="Vesth T.C."/>
            <person name="Frisvad J.C."/>
            <person name="Nybo J.L."/>
            <person name="Theobald S."/>
            <person name="Kildgaard S."/>
            <person name="Petersen T.I."/>
            <person name="Kuo A."/>
            <person name="Sato A."/>
            <person name="Lyhne E.K."/>
            <person name="Kogle M.E."/>
            <person name="Wiebenga A."/>
            <person name="Kun R.S."/>
            <person name="Lubbers R.J."/>
            <person name="Makela M.R."/>
            <person name="Barry K."/>
            <person name="Chovatia M."/>
            <person name="Clum A."/>
            <person name="Daum C."/>
            <person name="Haridas S."/>
            <person name="He G."/>
            <person name="LaButti K."/>
            <person name="Lipzen A."/>
            <person name="Mondo S."/>
            <person name="Pangilinan J."/>
            <person name="Riley R."/>
            <person name="Salamov A."/>
            <person name="Simmons B.A."/>
            <person name="Magnuson J.K."/>
            <person name="Henrissat B."/>
            <person name="Mortensen U.H."/>
            <person name="Larsen T.O."/>
            <person name="De vries R.P."/>
            <person name="Grigoriev I.V."/>
            <person name="Machida M."/>
            <person name="Baker S.E."/>
            <person name="Andersen M.R."/>
        </authorList>
    </citation>
    <scope>NUCLEOTIDE SEQUENCE [LARGE SCALE GENOMIC DNA]</scope>
    <source>
        <strain evidence="2 3">CBS 117618</strain>
    </source>
</reference>
<accession>A0A5N6DDK9</accession>
<keyword evidence="3" id="KW-1185">Reference proteome</keyword>
<evidence type="ECO:0000256" key="1">
    <source>
        <dbReference type="SAM" id="Phobius"/>
    </source>
</evidence>
<keyword evidence="1" id="KW-0812">Transmembrane</keyword>
<dbReference type="AlphaFoldDB" id="A0A5N6DDK9"/>
<dbReference type="VEuPathDB" id="FungiDB:BDV34DRAFT_141887"/>
<evidence type="ECO:0000313" key="3">
    <source>
        <dbReference type="Proteomes" id="UP000326532"/>
    </source>
</evidence>